<reference evidence="3" key="2">
    <citation type="submission" date="2023-07" db="EMBL/GenBank/DDBJ databases">
        <authorList>
            <consortium name="Lawrence Berkeley National Laboratory"/>
            <person name="Haridas S."/>
            <person name="Hensen N."/>
            <person name="Bonometti L."/>
            <person name="Westerberg I."/>
            <person name="Brannstrom I.O."/>
            <person name="Guillou S."/>
            <person name="Cros-Aarteil S."/>
            <person name="Calhoun S."/>
            <person name="Kuo A."/>
            <person name="Mondo S."/>
            <person name="Pangilinan J."/>
            <person name="Riley R."/>
            <person name="LaButti K."/>
            <person name="Andreopoulos B."/>
            <person name="Lipzen A."/>
            <person name="Chen C."/>
            <person name="Yanf M."/>
            <person name="Daum C."/>
            <person name="Ng V."/>
            <person name="Clum A."/>
            <person name="Steindorff A."/>
            <person name="Ohm R."/>
            <person name="Martin F."/>
            <person name="Silar P."/>
            <person name="Natvig D."/>
            <person name="Lalanne C."/>
            <person name="Gautier V."/>
            <person name="Ament-velasquez S.L."/>
            <person name="Kruys A."/>
            <person name="Hutchinson M.I."/>
            <person name="Powell A.J."/>
            <person name="Barry K."/>
            <person name="Miller A.N."/>
            <person name="Grigoriev I.V."/>
            <person name="Debuchy R."/>
            <person name="Gladieux P."/>
            <person name="Thoren M.H."/>
            <person name="Johannesson H."/>
        </authorList>
    </citation>
    <scope>NUCLEOTIDE SEQUENCE</scope>
    <source>
        <strain evidence="3">FGSC 1904</strain>
    </source>
</reference>
<evidence type="ECO:0000256" key="1">
    <source>
        <dbReference type="SAM" id="Coils"/>
    </source>
</evidence>
<feature type="compositionally biased region" description="Basic and acidic residues" evidence="2">
    <location>
        <begin position="386"/>
        <end position="396"/>
    </location>
</feature>
<protein>
    <submittedName>
        <fullName evidence="3">Uncharacterized protein</fullName>
    </submittedName>
</protein>
<feature type="region of interest" description="Disordered" evidence="2">
    <location>
        <begin position="724"/>
        <end position="745"/>
    </location>
</feature>
<dbReference type="PANTHER" id="PTHR23242:SF9">
    <property type="entry name" value="TRANSCRIPTION FACTOR HOXA13"/>
    <property type="match status" value="1"/>
</dbReference>
<feature type="coiled-coil region" evidence="1">
    <location>
        <begin position="604"/>
        <end position="635"/>
    </location>
</feature>
<sequence>MKDTNGTMNGGPKGPVPTLDGLTGLNGVNGYSKRTTNGYTASNAMTGVNGINGPIKPTLSHQASPRVSIKQRPRSRPGVIARTFNVVARLVTWYTILTILFRCPASLKECDTSSPRICKTYFEVKQTVLPHVEPYYNAYAAPYVNLARPYYDIVDQKAITPALAYAQPRIQKAQVYTKTQWEKTLQPELVKYQKLAKAHYDQSVGPHVKQLSTAAGPYYEIARTNALQTYHGVVVPSYHYVEPYAHKGYKAASAFAASTVLPSTRWAWNKTSMFLDGTVMPHLRVIYSENVEPQLLKIGQRLGRHTTGSKKSVPKPPVDLSSRLVASDSPKSPLTIKRVLTRSRASNSKTSTFSKPTPASTAASTPSSNAESTIKVAAAEEQKVLNHESTEQHVLENHVPPPEVDEKLEKEDPARRSARETVAADLQDWQERYSKAADQGASEISARIYEITKKMIRRNAKVTGKALLDELQTTTVSELVQLRRKIIQIIGAVNKENASVDEGRDQITNVVRQAGMSIKEKAQEVRTWRENYEAEMQSAITNAAEAHFIILADIRDLALQKLGMKWAWMDGVTYKDWAKYHELKTRFEDWNNDLKNLIVTHPGLEAAQNEAAAVEEEAMNTAASAAKELARLKQVAVRKLEAGDDSDEFESTVAQQAAEHVEYAQDAAASVVSQASESASAAGEKVSEVVGDGVSRAAEVVSEATEAVVGAKDSATDKMEELVDDATSPVAEAASTASESVESATDVAKDSAATVLSEASEVVVGSSTETDTVESATAASEEVIDVVEPEAETASTVEAVPDLASTEVLEETPVIVGNTTEADKEGPAPVELPVEEEAEEESDIIVSETPEPPATTVKSAWLGAAAQSVPTRQPIIDEDTYDEYSEAMEKMRNDVKSVYSSAMSRANNQYSDALSLISAQIRGTPEPAHQQMLASVTQVYSQAMASASARLDKALKLASKQVYKSTPTETFKILPTAVPVPNIPSVDWERIQSIAAQRLEQGRSWAEEQYESAKIAAGLATPTPSTPSEHVQKVLENARYNYYAGLGVAHARYTEFLNAASSAFSSMTATPTPTDFVGTASSVASVATESAASAASVVTDNAAYAASIASESAASAAFAAAASAASVASAVTDGAASAASVVGENASSIVYAAGDRASSAASVVSENVADAASVVSENVADAASVVSESWDSILARISIEVYGAPTPTPWYQTVISVASAASASAASAANQYGGAASDAAADNAASITSAAGAAATAAGQYAAAGTDAAAQQYSVVSSIVSELLIGKEPTFSESVVSRLQGVYATAIPEVVVGAYESASSLASEAKETVASVASQASEAVVGHDEL</sequence>
<keyword evidence="4" id="KW-1185">Reference proteome</keyword>
<dbReference type="PANTHER" id="PTHR23242">
    <property type="entry name" value="TRANSCRIPTION FACTOR HOXA13"/>
    <property type="match status" value="1"/>
</dbReference>
<feature type="compositionally biased region" description="Basic and acidic residues" evidence="2">
    <location>
        <begin position="404"/>
        <end position="417"/>
    </location>
</feature>
<feature type="compositionally biased region" description="Low complexity" evidence="2">
    <location>
        <begin position="346"/>
        <end position="373"/>
    </location>
</feature>
<evidence type="ECO:0000256" key="2">
    <source>
        <dbReference type="SAM" id="MobiDB-lite"/>
    </source>
</evidence>
<keyword evidence="1" id="KW-0175">Coiled coil</keyword>
<feature type="region of interest" description="Disordered" evidence="2">
    <location>
        <begin position="386"/>
        <end position="417"/>
    </location>
</feature>
<evidence type="ECO:0000313" key="4">
    <source>
        <dbReference type="Proteomes" id="UP001281003"/>
    </source>
</evidence>
<proteinExistence type="predicted"/>
<dbReference type="EMBL" id="JAUTDP010000005">
    <property type="protein sequence ID" value="KAK3399166.1"/>
    <property type="molecule type" value="Genomic_DNA"/>
</dbReference>
<feature type="region of interest" description="Disordered" evidence="2">
    <location>
        <begin position="1"/>
        <end position="21"/>
    </location>
</feature>
<name>A0AAE0PFQ9_SORBR</name>
<comment type="caution">
    <text evidence="3">The sequence shown here is derived from an EMBL/GenBank/DDBJ whole genome shotgun (WGS) entry which is preliminary data.</text>
</comment>
<feature type="region of interest" description="Disordered" evidence="2">
    <location>
        <begin position="302"/>
        <end position="373"/>
    </location>
</feature>
<organism evidence="3 4">
    <name type="scientific">Sordaria brevicollis</name>
    <dbReference type="NCBI Taxonomy" id="83679"/>
    <lineage>
        <taxon>Eukaryota</taxon>
        <taxon>Fungi</taxon>
        <taxon>Dikarya</taxon>
        <taxon>Ascomycota</taxon>
        <taxon>Pezizomycotina</taxon>
        <taxon>Sordariomycetes</taxon>
        <taxon>Sordariomycetidae</taxon>
        <taxon>Sordariales</taxon>
        <taxon>Sordariaceae</taxon>
        <taxon>Sordaria</taxon>
    </lineage>
</organism>
<dbReference type="Proteomes" id="UP001281003">
    <property type="component" value="Unassembled WGS sequence"/>
</dbReference>
<accession>A0AAE0PFQ9</accession>
<gene>
    <name evidence="3" type="ORF">B0T20DRAFT_392183</name>
</gene>
<evidence type="ECO:0000313" key="3">
    <source>
        <dbReference type="EMBL" id="KAK3399166.1"/>
    </source>
</evidence>
<feature type="compositionally biased region" description="Low complexity" evidence="2">
    <location>
        <begin position="726"/>
        <end position="745"/>
    </location>
</feature>
<reference evidence="3" key="1">
    <citation type="journal article" date="2023" name="Mol. Phylogenet. Evol.">
        <title>Genome-scale phylogeny and comparative genomics of the fungal order Sordariales.</title>
        <authorList>
            <person name="Hensen N."/>
            <person name="Bonometti L."/>
            <person name="Westerberg I."/>
            <person name="Brannstrom I.O."/>
            <person name="Guillou S."/>
            <person name="Cros-Aarteil S."/>
            <person name="Calhoun S."/>
            <person name="Haridas S."/>
            <person name="Kuo A."/>
            <person name="Mondo S."/>
            <person name="Pangilinan J."/>
            <person name="Riley R."/>
            <person name="LaButti K."/>
            <person name="Andreopoulos B."/>
            <person name="Lipzen A."/>
            <person name="Chen C."/>
            <person name="Yan M."/>
            <person name="Daum C."/>
            <person name="Ng V."/>
            <person name="Clum A."/>
            <person name="Steindorff A."/>
            <person name="Ohm R.A."/>
            <person name="Martin F."/>
            <person name="Silar P."/>
            <person name="Natvig D.O."/>
            <person name="Lalanne C."/>
            <person name="Gautier V."/>
            <person name="Ament-Velasquez S.L."/>
            <person name="Kruys A."/>
            <person name="Hutchinson M.I."/>
            <person name="Powell A.J."/>
            <person name="Barry K."/>
            <person name="Miller A.N."/>
            <person name="Grigoriev I.V."/>
            <person name="Debuchy R."/>
            <person name="Gladieux P."/>
            <person name="Hiltunen Thoren M."/>
            <person name="Johannesson H."/>
        </authorList>
    </citation>
    <scope>NUCLEOTIDE SEQUENCE</scope>
    <source>
        <strain evidence="3">FGSC 1904</strain>
    </source>
</reference>